<dbReference type="EMBL" id="CP018099">
    <property type="protein sequence ID" value="APF19142.1"/>
    <property type="molecule type" value="Genomic_DNA"/>
</dbReference>
<evidence type="ECO:0000313" key="3">
    <source>
        <dbReference type="Proteomes" id="UP000183868"/>
    </source>
</evidence>
<protein>
    <submittedName>
        <fullName evidence="2">Por secretion system C-terminal sorting domain-containing protein</fullName>
    </submittedName>
</protein>
<feature type="domain" description="Secretion system C-terminal sorting" evidence="1">
    <location>
        <begin position="775"/>
        <end position="848"/>
    </location>
</feature>
<organism evidence="2 3">
    <name type="scientific">Caldithrix abyssi DSM 13497</name>
    <dbReference type="NCBI Taxonomy" id="880073"/>
    <lineage>
        <taxon>Bacteria</taxon>
        <taxon>Pseudomonadati</taxon>
        <taxon>Calditrichota</taxon>
        <taxon>Calditrichia</taxon>
        <taxon>Calditrichales</taxon>
        <taxon>Calditrichaceae</taxon>
        <taxon>Caldithrix</taxon>
    </lineage>
</organism>
<accession>A0A1J1C9C1</accession>
<dbReference type="PROSITE" id="PS51257">
    <property type="entry name" value="PROKAR_LIPOPROTEIN"/>
    <property type="match status" value="1"/>
</dbReference>
<evidence type="ECO:0000259" key="1">
    <source>
        <dbReference type="Pfam" id="PF18962"/>
    </source>
</evidence>
<dbReference type="NCBIfam" id="TIGR04183">
    <property type="entry name" value="Por_Secre_tail"/>
    <property type="match status" value="1"/>
</dbReference>
<gene>
    <name evidence="2" type="ORF">Cabys_2393</name>
</gene>
<dbReference type="OrthoDB" id="353549at2"/>
<dbReference type="InterPro" id="IPR026444">
    <property type="entry name" value="Secre_tail"/>
</dbReference>
<dbReference type="AlphaFoldDB" id="A0A1J1C9C1"/>
<dbReference type="Pfam" id="PF11369">
    <property type="entry name" value="DUF3160"/>
    <property type="match status" value="1"/>
</dbReference>
<name>A0A1J1C9C1_CALAY</name>
<dbReference type="KEGG" id="caby:Cabys_2393"/>
<dbReference type="InterPro" id="IPR022601">
    <property type="entry name" value="DUF3160"/>
</dbReference>
<sequence length="853" mass="98132">MLEEVMKKLTYFPVLLSLACSLLFSQSNFSVDAYSQFLNQNKDLTYLALTERFPLKSTYYKFAPEQIRLNDFLYFDSVMASYHLTEEEIALLKQNHFVVTERLTFDCFGEALHDIYINDLPVFLSTDAVLHALHASYYQILSDVELSLLKPNLRKILDGLYHSFSLLAQKYEHDQALSGALGDVDIYVTMARSLLDGQQAPSQYIAQAKIDTIWQAIASEQVVNLKLFADRFRSIDGSQFKVRGHYTRDGLPEYFKAMMWLGRIDFFLTPPPENPWEAPWSREEIRRMNLAAFMLDELLDMAGVRPLLKENDQIIRFLVGESDNLTPAEINDLKTDLGLTDAGQLLDDDTYDLYQETLRTSGLGTQKILSQIMMMNPFDPEPGRLPLSFRLLGQRFIIDSYIFFNVVFDRIEFQGEKVWRPLPDPLDVMFVLGNDDALYLLKDEIETYRYASQLNALRYLVDAYDESFWEASLYNVWLNAIRTLNPQPSMATIPDFMKTAAWRQNKLNTQLASWSQLRHDNLLYAKQSYTGAAGCSYPYSLIEPNPPFYAAIRQFAQMAYEYFRQFGNDENFLLSNIQNYFARLNATMTRLEQIAQKELAQETLNADEIDWLQRMLFINAQSGAPPFDGWYAWLYYVPEDASKEDYPIADVHTQPTDQTGEPVGHVLHVGTGKINLGIFLAPAPYENHPPVAFVGPVMSYYQTITDNFKRMTDEEWAELVKANKVPQRPDWVNIYLADAAGKQRLPGRELPARIYTSLQPGNGSAPQNFVLYQNFPNPFNPQTTIRYHIAEKTHVKLTIYNLAGEKIVTLVDKQQTAGEYRQIFNGHNLPSGIYIARLKTRKQTQSIKMALIR</sequence>
<reference evidence="2 3" key="1">
    <citation type="submission" date="2016-11" db="EMBL/GenBank/DDBJ databases">
        <title>Genomic analysis of Caldithrix abyssi and proposal of a novel bacterial phylum Caldithrichaeota.</title>
        <authorList>
            <person name="Kublanov I."/>
            <person name="Sigalova O."/>
            <person name="Gavrilov S."/>
            <person name="Lebedinsky A."/>
            <person name="Ivanova N."/>
            <person name="Daum C."/>
            <person name="Reddy T."/>
            <person name="Klenk H.P."/>
            <person name="Goker M."/>
            <person name="Reva O."/>
            <person name="Miroshnichenko M."/>
            <person name="Kyprides N."/>
            <person name="Woyke T."/>
            <person name="Gelfand M."/>
        </authorList>
    </citation>
    <scope>NUCLEOTIDE SEQUENCE [LARGE SCALE GENOMIC DNA]</scope>
    <source>
        <strain evidence="2 3">LF13</strain>
    </source>
</reference>
<evidence type="ECO:0000313" key="2">
    <source>
        <dbReference type="EMBL" id="APF19142.1"/>
    </source>
</evidence>
<dbReference type="Gene3D" id="2.60.40.4070">
    <property type="match status" value="1"/>
</dbReference>
<proteinExistence type="predicted"/>
<dbReference type="Proteomes" id="UP000183868">
    <property type="component" value="Chromosome"/>
</dbReference>
<dbReference type="SMART" id="SM01325">
    <property type="entry name" value="DUF3160"/>
    <property type="match status" value="1"/>
</dbReference>
<dbReference type="Pfam" id="PF18962">
    <property type="entry name" value="Por_Secre_tail"/>
    <property type="match status" value="1"/>
</dbReference>